<dbReference type="InterPro" id="IPR039246">
    <property type="entry name" value="Flagellar_FlgA"/>
</dbReference>
<dbReference type="SMART" id="SM00858">
    <property type="entry name" value="SAF"/>
    <property type="match status" value="1"/>
</dbReference>
<dbReference type="NCBIfam" id="TIGR03170">
    <property type="entry name" value="flgA_cterm"/>
    <property type="match status" value="1"/>
</dbReference>
<reference evidence="10" key="1">
    <citation type="journal article" date="2019" name="Int. J. Syst. Evol. Microbiol.">
        <title>The Global Catalogue of Microorganisms (GCM) 10K type strain sequencing project: providing services to taxonomists for standard genome sequencing and annotation.</title>
        <authorList>
            <consortium name="The Broad Institute Genomics Platform"/>
            <consortium name="The Broad Institute Genome Sequencing Center for Infectious Disease"/>
            <person name="Wu L."/>
            <person name="Ma J."/>
        </authorList>
    </citation>
    <scope>NUCLEOTIDE SEQUENCE [LARGE SCALE GENOMIC DNA]</scope>
    <source>
        <strain evidence="10">JCM 13378</strain>
    </source>
</reference>
<keyword evidence="7" id="KW-1005">Bacterial flagellum biogenesis</keyword>
<keyword evidence="5 7" id="KW-0574">Periplasm</keyword>
<evidence type="ECO:0000256" key="7">
    <source>
        <dbReference type="RuleBase" id="RU362063"/>
    </source>
</evidence>
<keyword evidence="9" id="KW-0282">Flagellum</keyword>
<feature type="signal peptide" evidence="7">
    <location>
        <begin position="1"/>
        <end position="25"/>
    </location>
</feature>
<evidence type="ECO:0000259" key="8">
    <source>
        <dbReference type="SMART" id="SM00858"/>
    </source>
</evidence>
<dbReference type="CDD" id="cd11614">
    <property type="entry name" value="SAF_CpaB_FlgA_like"/>
    <property type="match status" value="1"/>
</dbReference>
<evidence type="ECO:0000256" key="2">
    <source>
        <dbReference type="ARBA" id="ARBA00010474"/>
    </source>
</evidence>
<evidence type="ECO:0000313" key="9">
    <source>
        <dbReference type="EMBL" id="GAA0367142.1"/>
    </source>
</evidence>
<comment type="function">
    <text evidence="6 7">Involved in the assembly process of the P-ring formation. It may associate with FlgF on the rod constituting a structure essential for the P-ring assembly or may act as a modulator protein for the P-ring assembly.</text>
</comment>
<proteinExistence type="inferred from homology"/>
<gene>
    <name evidence="9" type="primary">flgA</name>
    <name evidence="9" type="ORF">GCM10009092_34370</name>
</gene>
<dbReference type="InterPro" id="IPR041231">
    <property type="entry name" value="FlgA_N"/>
</dbReference>
<comment type="caution">
    <text evidence="9">The sequence shown here is derived from an EMBL/GenBank/DDBJ whole genome shotgun (WGS) entry which is preliminary data.</text>
</comment>
<accession>A0ABN0XLB9</accession>
<dbReference type="InterPro" id="IPR017585">
    <property type="entry name" value="SAF_FlgA"/>
</dbReference>
<keyword evidence="9" id="KW-0969">Cilium</keyword>
<comment type="subcellular location">
    <subcellularLocation>
        <location evidence="1 7">Periplasm</location>
    </subcellularLocation>
</comment>
<keyword evidence="4 7" id="KW-0732">Signal</keyword>
<dbReference type="Gene3D" id="3.90.1210.10">
    <property type="entry name" value="Antifreeze-like/N-acetylneuraminic acid synthase C-terminal domain"/>
    <property type="match status" value="1"/>
</dbReference>
<dbReference type="Proteomes" id="UP001501757">
    <property type="component" value="Unassembled WGS sequence"/>
</dbReference>
<protein>
    <recommendedName>
        <fullName evidence="3 7">Flagella basal body P-ring formation protein FlgA</fullName>
    </recommendedName>
</protein>
<evidence type="ECO:0000256" key="4">
    <source>
        <dbReference type="ARBA" id="ARBA00022729"/>
    </source>
</evidence>
<name>A0ABN0XLB9_9ALTE</name>
<evidence type="ECO:0000256" key="1">
    <source>
        <dbReference type="ARBA" id="ARBA00004418"/>
    </source>
</evidence>
<evidence type="ECO:0000256" key="3">
    <source>
        <dbReference type="ARBA" id="ARBA00014754"/>
    </source>
</evidence>
<evidence type="ECO:0000256" key="6">
    <source>
        <dbReference type="ARBA" id="ARBA00025643"/>
    </source>
</evidence>
<dbReference type="Pfam" id="PF13144">
    <property type="entry name" value="ChapFlgA"/>
    <property type="match status" value="1"/>
</dbReference>
<keyword evidence="9" id="KW-0966">Cell projection</keyword>
<organism evidence="9 10">
    <name type="scientific">Bowmanella denitrificans</name>
    <dbReference type="NCBI Taxonomy" id="366582"/>
    <lineage>
        <taxon>Bacteria</taxon>
        <taxon>Pseudomonadati</taxon>
        <taxon>Pseudomonadota</taxon>
        <taxon>Gammaproteobacteria</taxon>
        <taxon>Alteromonadales</taxon>
        <taxon>Alteromonadaceae</taxon>
        <taxon>Bowmanella</taxon>
    </lineage>
</organism>
<feature type="domain" description="SAF" evidence="8">
    <location>
        <begin position="116"/>
        <end position="178"/>
    </location>
</feature>
<comment type="similarity">
    <text evidence="2 7">Belongs to the FlgA family.</text>
</comment>
<dbReference type="Gene3D" id="2.30.30.760">
    <property type="match status" value="1"/>
</dbReference>
<evidence type="ECO:0000313" key="10">
    <source>
        <dbReference type="Proteomes" id="UP001501757"/>
    </source>
</evidence>
<sequence>MNNLASVMRILIFFLLLGQNAELFADPVDNSSPHQAVRDAARQYVFERVTALSSEDTRLNVMAAEVDERLQVPQCDTPFTAQASENSLTQSNVTVKVSCPANNWFLYVMVKVRQVQPVVVSKVPISPGTLLDDTQLEVVEMELGQLRSTTYSAIEELTGARSKRRLRPGQPIEPGLLCYVCKGDSIVIRAAAAGLFIKTSGVAQQDGNIGDTILVKNASSDKLIGARVVSAMEVAVGI</sequence>
<dbReference type="Pfam" id="PF17656">
    <property type="entry name" value="ChapFlgA_N"/>
    <property type="match status" value="1"/>
</dbReference>
<feature type="chain" id="PRO_5044964256" description="Flagella basal body P-ring formation protein FlgA" evidence="7">
    <location>
        <begin position="26"/>
        <end position="238"/>
    </location>
</feature>
<dbReference type="PANTHER" id="PTHR36307:SF1">
    <property type="entry name" value="FLAGELLA BASAL BODY P-RING FORMATION PROTEIN FLGA"/>
    <property type="match status" value="1"/>
</dbReference>
<dbReference type="InterPro" id="IPR013974">
    <property type="entry name" value="SAF"/>
</dbReference>
<dbReference type="PANTHER" id="PTHR36307">
    <property type="entry name" value="FLAGELLA BASAL BODY P-RING FORMATION PROTEIN FLGA"/>
    <property type="match status" value="1"/>
</dbReference>
<keyword evidence="10" id="KW-1185">Reference proteome</keyword>
<dbReference type="EMBL" id="BAAAEI010000021">
    <property type="protein sequence ID" value="GAA0367142.1"/>
    <property type="molecule type" value="Genomic_DNA"/>
</dbReference>
<evidence type="ECO:0000256" key="5">
    <source>
        <dbReference type="ARBA" id="ARBA00022764"/>
    </source>
</evidence>